<dbReference type="RefSeq" id="WP_120007472.1">
    <property type="nucleotide sequence ID" value="NZ_JALBUU010000004.1"/>
</dbReference>
<organism evidence="2 3">
    <name type="scientific">Teichococcus vastitatis</name>
    <dbReference type="NCBI Taxonomy" id="2307076"/>
    <lineage>
        <taxon>Bacteria</taxon>
        <taxon>Pseudomonadati</taxon>
        <taxon>Pseudomonadota</taxon>
        <taxon>Alphaproteobacteria</taxon>
        <taxon>Acetobacterales</taxon>
        <taxon>Roseomonadaceae</taxon>
        <taxon>Roseomonas</taxon>
    </lineage>
</organism>
<keyword evidence="3" id="KW-1185">Reference proteome</keyword>
<dbReference type="InterPro" id="IPR038770">
    <property type="entry name" value="Na+/solute_symporter_sf"/>
</dbReference>
<feature type="transmembrane region" description="Helical" evidence="1">
    <location>
        <begin position="283"/>
        <end position="303"/>
    </location>
</feature>
<feature type="transmembrane region" description="Helical" evidence="1">
    <location>
        <begin position="74"/>
        <end position="95"/>
    </location>
</feature>
<proteinExistence type="predicted"/>
<comment type="caution">
    <text evidence="2">The sequence shown here is derived from an EMBL/GenBank/DDBJ whole genome shotgun (WGS) entry which is preliminary data.</text>
</comment>
<dbReference type="Gene3D" id="1.20.1530.20">
    <property type="match status" value="1"/>
</dbReference>
<keyword evidence="1" id="KW-1133">Transmembrane helix</keyword>
<accession>A0ABS9W2E7</accession>
<name>A0ABS9W2E7_9PROT</name>
<evidence type="ECO:0000313" key="3">
    <source>
        <dbReference type="Proteomes" id="UP001201985"/>
    </source>
</evidence>
<dbReference type="EMBL" id="JALBUU010000004">
    <property type="protein sequence ID" value="MCI0753233.1"/>
    <property type="molecule type" value="Genomic_DNA"/>
</dbReference>
<dbReference type="InterPro" id="IPR016833">
    <property type="entry name" value="Put_Na-Bile_cotransptr"/>
</dbReference>
<dbReference type="Pfam" id="PF13593">
    <property type="entry name" value="SBF_like"/>
    <property type="match status" value="1"/>
</dbReference>
<evidence type="ECO:0000256" key="1">
    <source>
        <dbReference type="SAM" id="Phobius"/>
    </source>
</evidence>
<reference evidence="2 3" key="1">
    <citation type="submission" date="2022-03" db="EMBL/GenBank/DDBJ databases">
        <title>Complete genome analysis of Roseomonas KG 17.1 : a prolific producer of plant growth promoters.</title>
        <authorList>
            <person name="Saadouli I."/>
            <person name="Najjari A."/>
            <person name="Mosbah A."/>
            <person name="Ouzari H.I."/>
        </authorList>
    </citation>
    <scope>NUCLEOTIDE SEQUENCE [LARGE SCALE GENOMIC DNA]</scope>
    <source>
        <strain evidence="2 3">KG17-1</strain>
    </source>
</reference>
<dbReference type="PANTHER" id="PTHR18640">
    <property type="entry name" value="SOLUTE CARRIER FAMILY 10 MEMBER 7"/>
    <property type="match status" value="1"/>
</dbReference>
<feature type="transmembrane region" description="Helical" evidence="1">
    <location>
        <begin position="134"/>
        <end position="155"/>
    </location>
</feature>
<dbReference type="PANTHER" id="PTHR18640:SF5">
    <property type="entry name" value="SODIUM_BILE ACID COTRANSPORTER 7"/>
    <property type="match status" value="1"/>
</dbReference>
<feature type="transmembrane region" description="Helical" evidence="1">
    <location>
        <begin position="35"/>
        <end position="53"/>
    </location>
</feature>
<feature type="transmembrane region" description="Helical" evidence="1">
    <location>
        <begin position="206"/>
        <end position="225"/>
    </location>
</feature>
<dbReference type="PIRSF" id="PIRSF026166">
    <property type="entry name" value="UCP026166"/>
    <property type="match status" value="1"/>
</dbReference>
<keyword evidence="1" id="KW-0472">Membrane</keyword>
<keyword evidence="1" id="KW-0812">Transmembrane</keyword>
<feature type="transmembrane region" description="Helical" evidence="1">
    <location>
        <begin position="101"/>
        <end position="122"/>
    </location>
</feature>
<evidence type="ECO:0000313" key="2">
    <source>
        <dbReference type="EMBL" id="MCI0753233.1"/>
    </source>
</evidence>
<feature type="transmembrane region" description="Helical" evidence="1">
    <location>
        <begin position="231"/>
        <end position="255"/>
    </location>
</feature>
<gene>
    <name evidence="2" type="ORF">MON41_05570</name>
</gene>
<sequence>MFRRLLSRLPVDTFLLLLMATVALAAVLPVRGQGAVWTEHAASAAVAILFFLYGTRLAPRNLLEGLLHWRLQGLVFAATYGVFPLLGLILVWLAGGWLPPALALGLMFVCVLPSTVQSSIAFTSIAGGNVPAALCAATLSNLAGIVMTPALVALLLSARSGGFNLDALWSIALNLLLPFVVGQVMRPWIGSWMGRHKALTGLVDRGSILLVVYSAFSEGVVAGIWQQLAPSSLAILVLLDSVLLALAMLGSWVAARMIGLKRADEVVAVFCGSKKSLATGIPMANILFAGQAVGLVVLPLMLFHQIQLFVCAALARRYAQATARAVNQTPPVARELQPAA</sequence>
<dbReference type="Proteomes" id="UP001201985">
    <property type="component" value="Unassembled WGS sequence"/>
</dbReference>
<protein>
    <submittedName>
        <fullName evidence="2">Bile acid:sodium symporter</fullName>
    </submittedName>
</protein>
<feature type="transmembrane region" description="Helical" evidence="1">
    <location>
        <begin position="167"/>
        <end position="185"/>
    </location>
</feature>